<keyword evidence="1" id="KW-0812">Transmembrane</keyword>
<accession>A0A095YF53</accession>
<protein>
    <recommendedName>
        <fullName evidence="4">DUF3054 domain-containing protein</fullName>
    </recommendedName>
</protein>
<proteinExistence type="predicted"/>
<reference evidence="2 3" key="1">
    <citation type="submission" date="2014-07" db="EMBL/GenBank/DDBJ databases">
        <authorList>
            <person name="McCorrison J."/>
            <person name="Sanka R."/>
            <person name="Torralba M."/>
            <person name="Gillis M."/>
            <person name="Haft D.H."/>
            <person name="Methe B."/>
            <person name="Sutton G."/>
            <person name="Nelson K.E."/>
        </authorList>
    </citation>
    <scope>NUCLEOTIDE SEQUENCE [LARGE SCALE GENOMIC DNA]</scope>
    <source>
        <strain evidence="2 3">DNF00011</strain>
    </source>
</reference>
<dbReference type="Pfam" id="PF11255">
    <property type="entry name" value="DUF3054"/>
    <property type="match status" value="1"/>
</dbReference>
<evidence type="ECO:0000313" key="2">
    <source>
        <dbReference type="EMBL" id="KGF20863.1"/>
    </source>
</evidence>
<sequence length="123" mass="13940">MCMQRFVWILWLIVDLALMLVFATTGRSSHNEELSAGGIFQVAWPFMVAVLIAFAVTRGWQTYWKIWPHGFIYWALVVVIGVLLRIVGGATAALPFILVTAGVLFLFLIGRRMISGLFMRHRV</sequence>
<feature type="transmembrane region" description="Helical" evidence="1">
    <location>
        <begin position="93"/>
        <end position="110"/>
    </location>
</feature>
<gene>
    <name evidence="2" type="ORF">HMPREF2128_03960</name>
</gene>
<dbReference type="Proteomes" id="UP000053528">
    <property type="component" value="Unassembled WGS sequence"/>
</dbReference>
<keyword evidence="1" id="KW-1133">Transmembrane helix</keyword>
<evidence type="ECO:0000313" key="3">
    <source>
        <dbReference type="Proteomes" id="UP000053528"/>
    </source>
</evidence>
<dbReference type="EMBL" id="JRNH01000011">
    <property type="protein sequence ID" value="KGF20863.1"/>
    <property type="molecule type" value="Genomic_DNA"/>
</dbReference>
<feature type="transmembrane region" description="Helical" evidence="1">
    <location>
        <begin position="71"/>
        <end position="87"/>
    </location>
</feature>
<dbReference type="AlphaFoldDB" id="A0A095YF53"/>
<feature type="transmembrane region" description="Helical" evidence="1">
    <location>
        <begin position="39"/>
        <end position="59"/>
    </location>
</feature>
<comment type="caution">
    <text evidence="2">The sequence shown here is derived from an EMBL/GenBank/DDBJ whole genome shotgun (WGS) entry which is preliminary data.</text>
</comment>
<evidence type="ECO:0000256" key="1">
    <source>
        <dbReference type="SAM" id="Phobius"/>
    </source>
</evidence>
<organism evidence="2 3">
    <name type="scientific">Pseudoglutamicibacter albus DNF00011</name>
    <dbReference type="NCBI Taxonomy" id="1401063"/>
    <lineage>
        <taxon>Bacteria</taxon>
        <taxon>Bacillati</taxon>
        <taxon>Actinomycetota</taxon>
        <taxon>Actinomycetes</taxon>
        <taxon>Micrococcales</taxon>
        <taxon>Micrococcaceae</taxon>
        <taxon>Pseudoglutamicibacter</taxon>
    </lineage>
</organism>
<evidence type="ECO:0008006" key="4">
    <source>
        <dbReference type="Google" id="ProtNLM"/>
    </source>
</evidence>
<name>A0A095YF53_9MICC</name>
<keyword evidence="1" id="KW-0472">Membrane</keyword>
<dbReference type="InterPro" id="IPR021414">
    <property type="entry name" value="DUF3054"/>
</dbReference>